<evidence type="ECO:0000313" key="3">
    <source>
        <dbReference type="Proteomes" id="UP000675664"/>
    </source>
</evidence>
<evidence type="ECO:0000259" key="1">
    <source>
        <dbReference type="Pfam" id="PF09345"/>
    </source>
</evidence>
<evidence type="ECO:0000313" key="2">
    <source>
        <dbReference type="EMBL" id="MBR0597404.1"/>
    </source>
</evidence>
<reference evidence="2" key="1">
    <citation type="submission" date="2021-04" db="EMBL/GenBank/DDBJ databases">
        <title>Sinoanaerobacter chloroacetimidivorans sp. nov., an obligate anaerobic bacterium isolated from anaerobic sludge.</title>
        <authorList>
            <person name="Bao Y."/>
        </authorList>
    </citation>
    <scope>NUCLEOTIDE SEQUENCE</scope>
    <source>
        <strain evidence="2">BAD-6</strain>
    </source>
</reference>
<comment type="caution">
    <text evidence="2">The sequence shown here is derived from an EMBL/GenBank/DDBJ whole genome shotgun (WGS) entry which is preliminary data.</text>
</comment>
<dbReference type="Proteomes" id="UP000675664">
    <property type="component" value="Unassembled WGS sequence"/>
</dbReference>
<proteinExistence type="predicted"/>
<sequence>MEDLIIEKTQSTPFIHFSQSTNILTLHGESFPENSAKFYAPVLEWLKEFMASPETRKATLEFEIIYFNSSSSKVFMTMFDLLQEAVRNGKEILVNWKCDEKNETAIECGEEFKEDLDNLPFNIVLI</sequence>
<dbReference type="Pfam" id="PF09345">
    <property type="entry name" value="SiaC"/>
    <property type="match status" value="1"/>
</dbReference>
<protein>
    <submittedName>
        <fullName evidence="2">DUF1987 domain-containing protein</fullName>
    </submittedName>
</protein>
<reference evidence="2" key="2">
    <citation type="submission" date="2021-04" db="EMBL/GenBank/DDBJ databases">
        <authorList>
            <person name="Liu J."/>
        </authorList>
    </citation>
    <scope>NUCLEOTIDE SEQUENCE</scope>
    <source>
        <strain evidence="2">BAD-6</strain>
    </source>
</reference>
<keyword evidence="3" id="KW-1185">Reference proteome</keyword>
<dbReference type="InterPro" id="IPR018530">
    <property type="entry name" value="SiaC"/>
</dbReference>
<name>A0A8J7VYH9_9FIRM</name>
<dbReference type="EMBL" id="JAGSND010000003">
    <property type="protein sequence ID" value="MBR0597404.1"/>
    <property type="molecule type" value="Genomic_DNA"/>
</dbReference>
<gene>
    <name evidence="2" type="ORF">KCX82_05945</name>
</gene>
<organism evidence="2 3">
    <name type="scientific">Sinanaerobacter chloroacetimidivorans</name>
    <dbReference type="NCBI Taxonomy" id="2818044"/>
    <lineage>
        <taxon>Bacteria</taxon>
        <taxon>Bacillati</taxon>
        <taxon>Bacillota</taxon>
        <taxon>Clostridia</taxon>
        <taxon>Peptostreptococcales</taxon>
        <taxon>Anaerovoracaceae</taxon>
        <taxon>Sinanaerobacter</taxon>
    </lineage>
</organism>
<feature type="domain" description="SiaC family regulatory phosphoprotein" evidence="1">
    <location>
        <begin position="6"/>
        <end position="124"/>
    </location>
</feature>
<dbReference type="AlphaFoldDB" id="A0A8J7VYH9"/>
<accession>A0A8J7VYH9</accession>
<dbReference type="RefSeq" id="WP_227017538.1">
    <property type="nucleotide sequence ID" value="NZ_JAGSND010000003.1"/>
</dbReference>